<evidence type="ECO:0000256" key="2">
    <source>
        <dbReference type="ARBA" id="ARBA00010752"/>
    </source>
</evidence>
<dbReference type="Pfam" id="PF00712">
    <property type="entry name" value="DNA_pol3_beta"/>
    <property type="match status" value="1"/>
</dbReference>
<dbReference type="GO" id="GO:0003887">
    <property type="term" value="F:DNA-directed DNA polymerase activity"/>
    <property type="evidence" value="ECO:0007669"/>
    <property type="project" value="UniProtKB-UniRule"/>
</dbReference>
<feature type="domain" description="DNA polymerase III beta sliding clamp C-terminal" evidence="13">
    <location>
        <begin position="247"/>
        <end position="366"/>
    </location>
</feature>
<dbReference type="GO" id="GO:0006271">
    <property type="term" value="P:DNA strand elongation involved in DNA replication"/>
    <property type="evidence" value="ECO:0007669"/>
    <property type="project" value="TreeGrafter"/>
</dbReference>
<feature type="domain" description="DNA polymerase III beta sliding clamp N-terminal" evidence="11">
    <location>
        <begin position="1"/>
        <end position="119"/>
    </location>
</feature>
<keyword evidence="15" id="KW-1185">Reference proteome</keyword>
<evidence type="ECO:0000256" key="5">
    <source>
        <dbReference type="ARBA" id="ARBA00022679"/>
    </source>
</evidence>
<evidence type="ECO:0000256" key="3">
    <source>
        <dbReference type="ARBA" id="ARBA00021035"/>
    </source>
</evidence>
<sequence length="370" mass="41659">MKFTCNQQSLSKALNTVSKAVTSRTTIPILKGILLEASNDNTLTLSASDLDLSIEKKIEVSVEEEGSVVVSARLFSDIIRKLPNEDIEIEELENNNIIIRCLSSEFMIVGLPAEEFPNIGEINEEQKISLEKELLKEMIKKTSFAASIDESKGIIVGVLIEMEEDSLNMVALDGFRMAVTRENMKNEENRKIIISARILNEINKIISETEEQKEISVILDEKKAVFLLEDTRIVLRLLEGDFIKYKDILPKENKVKVKVSRTDLLNSIERASLLAKEGKNNLIKLSIFRDKVIITSRSEEGNVKEEVFIEKDGTDLDIGFNSKYILDVLKVVTDSQVVMEFNTSVSPCLIKPVEGNAYEYLVLPVRISTN</sequence>
<comment type="subunit">
    <text evidence="10">Forms a ring-shaped head-to-tail homodimer around DNA.</text>
</comment>
<dbReference type="SMART" id="SM00480">
    <property type="entry name" value="POL3Bc"/>
    <property type="match status" value="1"/>
</dbReference>
<dbReference type="Pfam" id="PF02768">
    <property type="entry name" value="DNA_pol3_beta_3"/>
    <property type="match status" value="1"/>
</dbReference>
<dbReference type="InterPro" id="IPR046938">
    <property type="entry name" value="DNA_clamp_sf"/>
</dbReference>
<dbReference type="PIRSF" id="PIRSF000804">
    <property type="entry name" value="DNA_pol_III_b"/>
    <property type="match status" value="1"/>
</dbReference>
<reference evidence="14" key="2">
    <citation type="submission" date="2021-04" db="EMBL/GenBank/DDBJ databases">
        <authorList>
            <person name="Liu J."/>
        </authorList>
    </citation>
    <scope>NUCLEOTIDE SEQUENCE</scope>
    <source>
        <strain evidence="14">BAD-6</strain>
    </source>
</reference>
<keyword evidence="6 10" id="KW-0548">Nucleotidyltransferase</keyword>
<evidence type="ECO:0000313" key="15">
    <source>
        <dbReference type="Proteomes" id="UP000675664"/>
    </source>
</evidence>
<dbReference type="NCBIfam" id="TIGR00663">
    <property type="entry name" value="dnan"/>
    <property type="match status" value="1"/>
</dbReference>
<dbReference type="Gene3D" id="3.70.10.10">
    <property type="match status" value="1"/>
</dbReference>
<gene>
    <name evidence="14" type="ORF">KCX82_11075</name>
</gene>
<accession>A0A8J8B3K6</accession>
<dbReference type="PANTHER" id="PTHR30478">
    <property type="entry name" value="DNA POLYMERASE III SUBUNIT BETA"/>
    <property type="match status" value="1"/>
</dbReference>
<comment type="similarity">
    <text evidence="2 10">Belongs to the beta sliding clamp family.</text>
</comment>
<dbReference type="SUPFAM" id="SSF55979">
    <property type="entry name" value="DNA clamp"/>
    <property type="match status" value="3"/>
</dbReference>
<dbReference type="GO" id="GO:0009360">
    <property type="term" value="C:DNA polymerase III complex"/>
    <property type="evidence" value="ECO:0007669"/>
    <property type="project" value="InterPro"/>
</dbReference>
<evidence type="ECO:0000256" key="1">
    <source>
        <dbReference type="ARBA" id="ARBA00004496"/>
    </source>
</evidence>
<dbReference type="GO" id="GO:0003677">
    <property type="term" value="F:DNA binding"/>
    <property type="evidence" value="ECO:0007669"/>
    <property type="project" value="UniProtKB-UniRule"/>
</dbReference>
<dbReference type="EMBL" id="JAGSND010000006">
    <property type="protein sequence ID" value="MBR0598420.1"/>
    <property type="molecule type" value="Genomic_DNA"/>
</dbReference>
<name>A0A8J8B3K6_9FIRM</name>
<evidence type="ECO:0000256" key="10">
    <source>
        <dbReference type="PIRNR" id="PIRNR000804"/>
    </source>
</evidence>
<dbReference type="InterPro" id="IPR022637">
    <property type="entry name" value="DNA_polIII_beta_cen"/>
</dbReference>
<dbReference type="InterPro" id="IPR022634">
    <property type="entry name" value="DNA_polIII_beta_N"/>
</dbReference>
<dbReference type="RefSeq" id="WP_227018543.1">
    <property type="nucleotide sequence ID" value="NZ_JAGSND010000006.1"/>
</dbReference>
<dbReference type="PANTHER" id="PTHR30478:SF0">
    <property type="entry name" value="BETA SLIDING CLAMP"/>
    <property type="match status" value="1"/>
</dbReference>
<organism evidence="14 15">
    <name type="scientific">Sinanaerobacter chloroacetimidivorans</name>
    <dbReference type="NCBI Taxonomy" id="2818044"/>
    <lineage>
        <taxon>Bacteria</taxon>
        <taxon>Bacillati</taxon>
        <taxon>Bacillota</taxon>
        <taxon>Clostridia</taxon>
        <taxon>Peptostreptococcales</taxon>
        <taxon>Anaerovoracaceae</taxon>
        <taxon>Sinanaerobacter</taxon>
    </lineage>
</organism>
<comment type="caution">
    <text evidence="14">The sequence shown here is derived from an EMBL/GenBank/DDBJ whole genome shotgun (WGS) entry which is preliminary data.</text>
</comment>
<dbReference type="FunFam" id="3.10.150.10:FF:000007">
    <property type="entry name" value="Beta sliding clamp"/>
    <property type="match status" value="1"/>
</dbReference>
<feature type="domain" description="DNA polymerase III beta sliding clamp central" evidence="12">
    <location>
        <begin position="130"/>
        <end position="242"/>
    </location>
</feature>
<comment type="function">
    <text evidence="10">Confers DNA tethering and processivity to DNA polymerases and other proteins. Acts as a clamp, forming a ring around DNA (a reaction catalyzed by the clamp-loading complex) which diffuses in an ATP-independent manner freely and bidirectionally along dsDNA. Initially characterized for its ability to contact the catalytic subunit of DNA polymerase III (Pol III), a complex, multichain enzyme responsible for most of the replicative synthesis in bacteria; Pol III exhibits 3'-5' exonuclease proofreading activity. The beta chain is required for initiation of replication as well as for processivity of DNA replication.</text>
</comment>
<dbReference type="AlphaFoldDB" id="A0A8J8B3K6"/>
<evidence type="ECO:0000256" key="7">
    <source>
        <dbReference type="ARBA" id="ARBA00022705"/>
    </source>
</evidence>
<reference evidence="14" key="1">
    <citation type="submission" date="2021-04" db="EMBL/GenBank/DDBJ databases">
        <title>Sinoanaerobacter chloroacetimidivorans sp. nov., an obligate anaerobic bacterium isolated from anaerobic sludge.</title>
        <authorList>
            <person name="Bao Y."/>
        </authorList>
    </citation>
    <scope>NUCLEOTIDE SEQUENCE</scope>
    <source>
        <strain evidence="14">BAD-6</strain>
    </source>
</reference>
<proteinExistence type="inferred from homology"/>
<keyword evidence="5 10" id="KW-0808">Transferase</keyword>
<evidence type="ECO:0000259" key="13">
    <source>
        <dbReference type="Pfam" id="PF02768"/>
    </source>
</evidence>
<keyword evidence="8 10" id="KW-0239">DNA-directed DNA polymerase</keyword>
<keyword evidence="7 10" id="KW-0235">DNA replication</keyword>
<dbReference type="CDD" id="cd00140">
    <property type="entry name" value="beta_clamp"/>
    <property type="match status" value="1"/>
</dbReference>
<comment type="subcellular location">
    <subcellularLocation>
        <location evidence="1 10">Cytoplasm</location>
    </subcellularLocation>
</comment>
<dbReference type="GO" id="GO:0005737">
    <property type="term" value="C:cytoplasm"/>
    <property type="evidence" value="ECO:0007669"/>
    <property type="project" value="UniProtKB-SubCell"/>
</dbReference>
<evidence type="ECO:0000313" key="14">
    <source>
        <dbReference type="EMBL" id="MBR0598420.1"/>
    </source>
</evidence>
<dbReference type="InterPro" id="IPR022635">
    <property type="entry name" value="DNA_polIII_beta_C"/>
</dbReference>
<evidence type="ECO:0000256" key="6">
    <source>
        <dbReference type="ARBA" id="ARBA00022695"/>
    </source>
</evidence>
<protein>
    <recommendedName>
        <fullName evidence="3 10">Beta sliding clamp</fullName>
    </recommendedName>
</protein>
<keyword evidence="4 10" id="KW-0963">Cytoplasm</keyword>
<evidence type="ECO:0000259" key="12">
    <source>
        <dbReference type="Pfam" id="PF02767"/>
    </source>
</evidence>
<keyword evidence="9" id="KW-0238">DNA-binding</keyword>
<dbReference type="Pfam" id="PF02767">
    <property type="entry name" value="DNA_pol3_beta_2"/>
    <property type="match status" value="1"/>
</dbReference>
<dbReference type="Gene3D" id="3.10.150.10">
    <property type="entry name" value="DNA Polymerase III, subunit A, domain 2"/>
    <property type="match status" value="1"/>
</dbReference>
<dbReference type="GO" id="GO:0008408">
    <property type="term" value="F:3'-5' exonuclease activity"/>
    <property type="evidence" value="ECO:0007669"/>
    <property type="project" value="InterPro"/>
</dbReference>
<evidence type="ECO:0000256" key="9">
    <source>
        <dbReference type="ARBA" id="ARBA00023125"/>
    </source>
</evidence>
<evidence type="ECO:0000259" key="11">
    <source>
        <dbReference type="Pfam" id="PF00712"/>
    </source>
</evidence>
<evidence type="ECO:0000256" key="8">
    <source>
        <dbReference type="ARBA" id="ARBA00022932"/>
    </source>
</evidence>
<dbReference type="InterPro" id="IPR001001">
    <property type="entry name" value="DNA_polIII_beta"/>
</dbReference>
<evidence type="ECO:0000256" key="4">
    <source>
        <dbReference type="ARBA" id="ARBA00022490"/>
    </source>
</evidence>
<dbReference type="Proteomes" id="UP000675664">
    <property type="component" value="Unassembled WGS sequence"/>
</dbReference>